<comment type="caution">
    <text evidence="3">The sequence shown here is derived from an EMBL/GenBank/DDBJ whole genome shotgun (WGS) entry which is preliminary data.</text>
</comment>
<dbReference type="AlphaFoldDB" id="K3W236"/>
<dbReference type="Pfam" id="PF12937">
    <property type="entry name" value="F-box-like"/>
    <property type="match status" value="1"/>
</dbReference>
<accession>K3W236</accession>
<reference evidence="3 4" key="1">
    <citation type="journal article" date="2012" name="PLoS Pathog.">
        <title>Comparative pathogenomics reveals horizontally acquired novel virulence genes in fungi infecting cereal hosts.</title>
        <authorList>
            <person name="Gardiner D.M."/>
            <person name="McDonald M.C."/>
            <person name="Covarelli L."/>
            <person name="Solomon P.S."/>
            <person name="Rusu A.G."/>
            <person name="Marshall M."/>
            <person name="Kazan K."/>
            <person name="Chakraborty S."/>
            <person name="McDonald B.A."/>
            <person name="Manners J.M."/>
        </authorList>
    </citation>
    <scope>NUCLEOTIDE SEQUENCE [LARGE SCALE GENOMIC DNA]</scope>
    <source>
        <strain evidence="3 4">CS3096</strain>
    </source>
</reference>
<feature type="domain" description="F-box" evidence="2">
    <location>
        <begin position="380"/>
        <end position="424"/>
    </location>
</feature>
<organism evidence="3 4">
    <name type="scientific">Fusarium pseudograminearum (strain CS3096)</name>
    <name type="common">Wheat and barley crown-rot fungus</name>
    <dbReference type="NCBI Taxonomy" id="1028729"/>
    <lineage>
        <taxon>Eukaryota</taxon>
        <taxon>Fungi</taxon>
        <taxon>Dikarya</taxon>
        <taxon>Ascomycota</taxon>
        <taxon>Pezizomycotina</taxon>
        <taxon>Sordariomycetes</taxon>
        <taxon>Hypocreomycetidae</taxon>
        <taxon>Hypocreales</taxon>
        <taxon>Nectriaceae</taxon>
        <taxon>Fusarium</taxon>
    </lineage>
</organism>
<evidence type="ECO:0000256" key="1">
    <source>
        <dbReference type="SAM" id="MobiDB-lite"/>
    </source>
</evidence>
<dbReference type="eggNOG" id="ENOG502SN3P">
    <property type="taxonomic scope" value="Eukaryota"/>
</dbReference>
<feature type="compositionally biased region" description="Basic and acidic residues" evidence="1">
    <location>
        <begin position="104"/>
        <end position="120"/>
    </location>
</feature>
<evidence type="ECO:0000313" key="4">
    <source>
        <dbReference type="Proteomes" id="UP000007978"/>
    </source>
</evidence>
<feature type="region of interest" description="Disordered" evidence="1">
    <location>
        <begin position="62"/>
        <end position="136"/>
    </location>
</feature>
<dbReference type="PROSITE" id="PS50181">
    <property type="entry name" value="FBOX"/>
    <property type="match status" value="1"/>
</dbReference>
<dbReference type="RefSeq" id="XP_009254234.1">
    <property type="nucleotide sequence ID" value="XM_009255959.1"/>
</dbReference>
<dbReference type="Proteomes" id="UP000007978">
    <property type="component" value="Chromosome 3"/>
</dbReference>
<gene>
    <name evidence="3" type="ORF">FPSE_02840</name>
</gene>
<dbReference type="InterPro" id="IPR036047">
    <property type="entry name" value="F-box-like_dom_sf"/>
</dbReference>
<dbReference type="EMBL" id="AFNW01000064">
    <property type="protein sequence ID" value="EKJ76965.1"/>
    <property type="molecule type" value="Genomic_DNA"/>
</dbReference>
<sequence>MAIARIRTADEPQDAAWNIDGANYIGWSNRFWEGEAKDEECRDCTTIDRTPADPQILLWESLPCWPEDDDPNDPDWLPGEDSQTDSDPLEYDSGYEQSDDNESDCDRVDRDSVNEDHDGVNELCPMSQLCDQPRPERLPNGTWYNNKIFYTGNRQAPIFGDFPGENAHKVPSEHIASPSCQSLQGINGHRLSVAEMKNCRNVRFLIPKLHNWKLGDDERLMEEDSLFCLSGESNGSNVIEDRYFVPWKSFYPPRNGLRELSCSWQMINEGADGSDALYPLPVHSYCLDIYAKASYQRMGKVDLDGLWHWREIETQLHSDQKSFPNRAEISKAREHWDFPWRHYTGDEWLAANPVEVPGMNKILKSCLDVTICQRSTQREASIIHLLPKELLDQIFDLLSPTDINSVANTCHKMYQLAQSRFREIVRKDMTWLWEILEGSQYPDSPDRPVAWDPLCPLGIPPPNLPVGLEKEEAEDELWAEIIAEYPEMEEVANAVKVTSTKRRDEILAPYEEKLESLSQMWQDFRAGVETWIRSSRNHTDEVDWGRTWRIFNPKTTLLPGVRNRARIWEDCQQIMCHVASARESGQIDKMYPDLLAKLADPSHPGWSMDPDVNGW</sequence>
<dbReference type="HOGENOM" id="CLU_436799_0_0_1"/>
<dbReference type="GeneID" id="20361459"/>
<evidence type="ECO:0000259" key="2">
    <source>
        <dbReference type="PROSITE" id="PS50181"/>
    </source>
</evidence>
<dbReference type="KEGG" id="fpu:FPSE_02840"/>
<evidence type="ECO:0000313" key="3">
    <source>
        <dbReference type="EMBL" id="EKJ76965.1"/>
    </source>
</evidence>
<dbReference type="SUPFAM" id="SSF81383">
    <property type="entry name" value="F-box domain"/>
    <property type="match status" value="1"/>
</dbReference>
<dbReference type="OrthoDB" id="40579at2759"/>
<name>K3W236_FUSPC</name>
<dbReference type="InterPro" id="IPR001810">
    <property type="entry name" value="F-box_dom"/>
</dbReference>
<proteinExistence type="predicted"/>
<dbReference type="Gene3D" id="1.20.1280.50">
    <property type="match status" value="1"/>
</dbReference>
<keyword evidence="4" id="KW-1185">Reference proteome</keyword>
<dbReference type="CDD" id="cd09917">
    <property type="entry name" value="F-box_SF"/>
    <property type="match status" value="1"/>
</dbReference>
<dbReference type="SMART" id="SM00256">
    <property type="entry name" value="FBOX"/>
    <property type="match status" value="1"/>
</dbReference>
<protein>
    <recommendedName>
        <fullName evidence="2">F-box domain-containing protein</fullName>
    </recommendedName>
</protein>